<dbReference type="EMBL" id="LFZW01000001">
    <property type="protein sequence ID" value="KMY51482.1"/>
    <property type="molecule type" value="Genomic_DNA"/>
</dbReference>
<proteinExistence type="predicted"/>
<evidence type="ECO:0000313" key="1">
    <source>
        <dbReference type="EMBL" id="KMY51482.1"/>
    </source>
</evidence>
<protein>
    <recommendedName>
        <fullName evidence="3">DUF2642 domain-containing protein</fullName>
    </recommendedName>
</protein>
<name>A0A0K9GZ21_9BACI</name>
<keyword evidence="2" id="KW-1185">Reference proteome</keyword>
<sequence>MSNMTELIGNNVYIELTKKSYFKGILIDVGSDILVLYDGQKFFYIPWLHVRSLQLNSNTNDQVDSPTESSLAEETESISYRKILTNAKGMFTEISVIGNLSFHGYILSVLSDYFVFYSPVFNTMYISLSHLKWITPYHKNITPYTLSNTSLPVNPSNTPLLRSFEDQLKKVEGKLVVIDGGGDPMKIGLLKEVKNNLLEIAIASGETVYLKLTHVKSLHLPNANF</sequence>
<gene>
    <name evidence="1" type="ORF">AC625_19655</name>
</gene>
<accession>A0A0K9GZ21</accession>
<evidence type="ECO:0000313" key="2">
    <source>
        <dbReference type="Proteomes" id="UP000037146"/>
    </source>
</evidence>
<reference evidence="2" key="1">
    <citation type="submission" date="2015-07" db="EMBL/GenBank/DDBJ databases">
        <title>Genome sequencing project for genomic taxonomy and phylogenomics of Bacillus-like bacteria.</title>
        <authorList>
            <person name="Liu B."/>
            <person name="Wang J."/>
            <person name="Zhu Y."/>
            <person name="Liu G."/>
            <person name="Chen Q."/>
            <person name="Chen Z."/>
            <person name="Lan J."/>
            <person name="Che J."/>
            <person name="Ge C."/>
            <person name="Shi H."/>
            <person name="Pan Z."/>
            <person name="Liu X."/>
        </authorList>
    </citation>
    <scope>NUCLEOTIDE SEQUENCE [LARGE SCALE GENOMIC DNA]</scope>
    <source>
        <strain evidence="2">FJAT-27997</strain>
    </source>
</reference>
<dbReference type="AlphaFoldDB" id="A0A0K9GZ21"/>
<dbReference type="Proteomes" id="UP000037146">
    <property type="component" value="Unassembled WGS sequence"/>
</dbReference>
<dbReference type="PATRIC" id="fig|1679170.3.peg.4463"/>
<organism evidence="1 2">
    <name type="scientific">Peribacillus loiseleuriae</name>
    <dbReference type="NCBI Taxonomy" id="1679170"/>
    <lineage>
        <taxon>Bacteria</taxon>
        <taxon>Bacillati</taxon>
        <taxon>Bacillota</taxon>
        <taxon>Bacilli</taxon>
        <taxon>Bacillales</taxon>
        <taxon>Bacillaceae</taxon>
        <taxon>Peribacillus</taxon>
    </lineage>
</organism>
<evidence type="ECO:0008006" key="3">
    <source>
        <dbReference type="Google" id="ProtNLM"/>
    </source>
</evidence>
<dbReference type="STRING" id="1679170.AC625_19655"/>
<dbReference type="OrthoDB" id="2716151at2"/>
<comment type="caution">
    <text evidence="1">The sequence shown here is derived from an EMBL/GenBank/DDBJ whole genome shotgun (WGS) entry which is preliminary data.</text>
</comment>